<sequence length="141" mass="15446">MPAKSVRPLATTLERSPFLKGKLAASGMTQRDIIQLQNACFNFVIPVPFRGRTGAARLGFSCRGPGASAYLLGQKWVQSGILGVLRLHRVSFINDTWDSLLKMYQVRVSFVLIFGHPLAELEVNPSKPSSLGMPGSCRETL</sequence>
<organism evidence="1 2">
    <name type="scientific">Sphaerodactylus townsendi</name>
    <dbReference type="NCBI Taxonomy" id="933632"/>
    <lineage>
        <taxon>Eukaryota</taxon>
        <taxon>Metazoa</taxon>
        <taxon>Chordata</taxon>
        <taxon>Craniata</taxon>
        <taxon>Vertebrata</taxon>
        <taxon>Euteleostomi</taxon>
        <taxon>Lepidosauria</taxon>
        <taxon>Squamata</taxon>
        <taxon>Bifurcata</taxon>
        <taxon>Gekkota</taxon>
        <taxon>Sphaerodactylidae</taxon>
        <taxon>Sphaerodactylus</taxon>
    </lineage>
</organism>
<evidence type="ECO:0000313" key="1">
    <source>
        <dbReference type="EMBL" id="KAH8001236.1"/>
    </source>
</evidence>
<protein>
    <submittedName>
        <fullName evidence="1">Uncharacterized protein</fullName>
    </submittedName>
</protein>
<name>A0ACB8F7X1_9SAUR</name>
<reference evidence="1" key="1">
    <citation type="submission" date="2021-08" db="EMBL/GenBank/DDBJ databases">
        <title>The first chromosome-level gecko genome reveals the dynamic sex chromosomes of Neotropical dwarf geckos (Sphaerodactylidae: Sphaerodactylus).</title>
        <authorList>
            <person name="Pinto B.J."/>
            <person name="Keating S.E."/>
            <person name="Gamble T."/>
        </authorList>
    </citation>
    <scope>NUCLEOTIDE SEQUENCE</scope>
    <source>
        <strain evidence="1">TG3544</strain>
    </source>
</reference>
<gene>
    <name evidence="1" type="ORF">K3G42_003078</name>
</gene>
<comment type="caution">
    <text evidence="1">The sequence shown here is derived from an EMBL/GenBank/DDBJ whole genome shotgun (WGS) entry which is preliminary data.</text>
</comment>
<dbReference type="EMBL" id="CM037621">
    <property type="protein sequence ID" value="KAH8001236.1"/>
    <property type="molecule type" value="Genomic_DNA"/>
</dbReference>
<evidence type="ECO:0000313" key="2">
    <source>
        <dbReference type="Proteomes" id="UP000827872"/>
    </source>
</evidence>
<accession>A0ACB8F7X1</accession>
<proteinExistence type="predicted"/>
<dbReference type="Proteomes" id="UP000827872">
    <property type="component" value="Linkage Group LG08"/>
</dbReference>
<keyword evidence="2" id="KW-1185">Reference proteome</keyword>